<feature type="compositionally biased region" description="Low complexity" evidence="1">
    <location>
        <begin position="1385"/>
        <end position="1394"/>
    </location>
</feature>
<feature type="compositionally biased region" description="Low complexity" evidence="1">
    <location>
        <begin position="1247"/>
        <end position="1258"/>
    </location>
</feature>
<evidence type="ECO:0000256" key="1">
    <source>
        <dbReference type="SAM" id="MobiDB-lite"/>
    </source>
</evidence>
<feature type="compositionally biased region" description="Low complexity" evidence="1">
    <location>
        <begin position="1075"/>
        <end position="1091"/>
    </location>
</feature>
<feature type="region of interest" description="Disordered" evidence="1">
    <location>
        <begin position="736"/>
        <end position="786"/>
    </location>
</feature>
<feature type="region of interest" description="Disordered" evidence="1">
    <location>
        <begin position="1184"/>
        <end position="1258"/>
    </location>
</feature>
<protein>
    <submittedName>
        <fullName evidence="2">Uncharacterized protein</fullName>
    </submittedName>
</protein>
<feature type="region of interest" description="Disordered" evidence="1">
    <location>
        <begin position="907"/>
        <end position="952"/>
    </location>
</feature>
<feature type="region of interest" description="Disordered" evidence="1">
    <location>
        <begin position="1461"/>
        <end position="1480"/>
    </location>
</feature>
<organism evidence="2">
    <name type="scientific">Tanacetum cinerariifolium</name>
    <name type="common">Dalmatian daisy</name>
    <name type="synonym">Chrysanthemum cinerariifolium</name>
    <dbReference type="NCBI Taxonomy" id="118510"/>
    <lineage>
        <taxon>Eukaryota</taxon>
        <taxon>Viridiplantae</taxon>
        <taxon>Streptophyta</taxon>
        <taxon>Embryophyta</taxon>
        <taxon>Tracheophyta</taxon>
        <taxon>Spermatophyta</taxon>
        <taxon>Magnoliopsida</taxon>
        <taxon>eudicotyledons</taxon>
        <taxon>Gunneridae</taxon>
        <taxon>Pentapetalae</taxon>
        <taxon>asterids</taxon>
        <taxon>campanulids</taxon>
        <taxon>Asterales</taxon>
        <taxon>Asteraceae</taxon>
        <taxon>Asteroideae</taxon>
        <taxon>Anthemideae</taxon>
        <taxon>Anthemidinae</taxon>
        <taxon>Tanacetum</taxon>
    </lineage>
</organism>
<name>A0A699GFK3_TANCI</name>
<accession>A0A699GFK3</accession>
<comment type="caution">
    <text evidence="2">The sequence shown here is derived from an EMBL/GenBank/DDBJ whole genome shotgun (WGS) entry which is preliminary data.</text>
</comment>
<feature type="compositionally biased region" description="Basic and acidic residues" evidence="1">
    <location>
        <begin position="2005"/>
        <end position="2016"/>
    </location>
</feature>
<evidence type="ECO:0000313" key="2">
    <source>
        <dbReference type="EMBL" id="GEU28522.1"/>
    </source>
</evidence>
<gene>
    <name evidence="2" type="ORF">Tci_000500</name>
</gene>
<proteinExistence type="predicted"/>
<feature type="region of interest" description="Disordered" evidence="1">
    <location>
        <begin position="1363"/>
        <end position="1406"/>
    </location>
</feature>
<feature type="compositionally biased region" description="Basic residues" evidence="1">
    <location>
        <begin position="1237"/>
        <end position="1246"/>
    </location>
</feature>
<feature type="compositionally biased region" description="Basic and acidic residues" evidence="1">
    <location>
        <begin position="979"/>
        <end position="1020"/>
    </location>
</feature>
<feature type="region of interest" description="Disordered" evidence="1">
    <location>
        <begin position="979"/>
        <end position="1126"/>
    </location>
</feature>
<dbReference type="EMBL" id="BKCJ010000008">
    <property type="protein sequence ID" value="GEU28522.1"/>
    <property type="molecule type" value="Genomic_DNA"/>
</dbReference>
<reference evidence="2" key="1">
    <citation type="journal article" date="2019" name="Sci. Rep.">
        <title>Draft genome of Tanacetum cinerariifolium, the natural source of mosquito coil.</title>
        <authorList>
            <person name="Yamashiro T."/>
            <person name="Shiraishi A."/>
            <person name="Satake H."/>
            <person name="Nakayama K."/>
        </authorList>
    </citation>
    <scope>NUCLEOTIDE SEQUENCE</scope>
</reference>
<feature type="region of interest" description="Disordered" evidence="1">
    <location>
        <begin position="1993"/>
        <end position="2016"/>
    </location>
</feature>
<feature type="region of interest" description="Disordered" evidence="1">
    <location>
        <begin position="1271"/>
        <end position="1346"/>
    </location>
</feature>
<feature type="compositionally biased region" description="Low complexity" evidence="1">
    <location>
        <begin position="755"/>
        <end position="769"/>
    </location>
</feature>
<feature type="compositionally biased region" description="Basic residues" evidence="1">
    <location>
        <begin position="1271"/>
        <end position="1283"/>
    </location>
</feature>
<feature type="compositionally biased region" description="Low complexity" evidence="1">
    <location>
        <begin position="1367"/>
        <end position="1376"/>
    </location>
</feature>
<sequence>MRWHGNLAASAQVGLQRCVIGGHADPGGHRLAQVQLDRRIGFHPFLVREHGQRGRLQRHRLRLLAGRPHGIDVAVEPDARVALVDARGIGAHRHRRMLAVKRVDERLDDVGGVVDGPVGELVAGNDVRRLALFRHAHHAEAVDDVVGLAAELVLLRVLARLVNQLHNPARTDGHEHADHQHPRELPTVCCSFTHDGSPLHHELRHHGRVRALRLQQQFAHFAHGAAPTLGGGDVVHARQHLGPAIRHRHGKTDAGDDGQVDHVVADEAHLLGRETGFFQQRAERRQFVVAALVQVADAEVGRALDHLRRRARADDGRLHARLLQQLDAQAVVDVEGLERFAVGAVVQAAVGQHAVDIKDHQFDARGAFQVARFGHRITLNDFCTREVVDVQRAHQLAVGVGHQHLVDAELFHDGHGIHGQLFRADAARVGVHDIADHHLREVLDFFDHAAQVAVGEHADRAVVGIHDGGHAHALLGDFQQRIDQLDVGLHLGHVGAAAHDVAHVREQAAAQRATGVGAGKIFFLEAAQIEQRDGQRVAQRQRDGGGRGGRQVHRARFFFDGHVQVDVGDIGQARTGLAGDGNDLAAHAFYHGQNRHQLAAFARVRDGDERVVGSDHAQRRAGRGGLPHDAPAAHARLPGCRHPDRPPCAGLGHGKRSHPRPGRIRRGVPDVFHRPRILLAQTHGDARHRVRPGAGAGGRDHRRHAAVRLDHRHPAPRLPADQLARRICAGRRAGHVVHRHRGPGRGAAADHDPVAGPAARRAGRNAGLGRPEGRDRAGAAAVRGPPPDARLVHHRCQAPLAGTVHAQPAPGDAGRGVDHRAGGPVAGARRFRGRHAHFRDRIQAPGGRGHQTVPRRAAGTVLHHGGHAAQRAPGLRELVAGADPADRPGTGEVCPDCRAGQAVRIERRRLDPHRPGAGAGRRIRLRAAQPGQRQPSDRPVRHPGGAGLDGAVDADCAADHRQVGCDRHETGQQRMDDAVAGADPDRQPDHVHQQARDRGGVRAQRPEPGHPAVGRKDRLPRARPRPRAGAGGAGGRTASVVRRRGPAREPGGGRHLPRQRRGDHVRQHAVRFESAAPGAPVGAQPAGAGALARRHRPRNIEGGRRGGSGAGTDGRQPDAGLAHAGDAGRAAAARGAPCAGRARRALCVAARLLPRLQRRGRGCRPGAPAPGHAGGQYAVRGQVAAAVRAGRQRRAGQQHPPQQAGDRRHPGNGAAGGRRGGAARLRRRGTPRCPPFRARHGGRSRRAAPAARGPSGAQRRLYAAVAFYPHRQRHPARRHHRPGGGRTPPHGRGAGRARRRIHAPESGRHPRLRRAVRGGAGGRARSARVWPPHAAGNGPGVGRLRDPEHVAGVARGRTRDGLGVAVRSGPAGAAAGHARRRPARGRTLPGPRGAVLSETDAGTGRLGYPAQPGRTGGGGWLVQHGRSGTINAAAYCAGEQLTTRLRPASLAAYRRRSASATQLQLGREGDHGAGHAGADALGHEGGAVEIGVDQQHHEFLAAETRQRVRGAQLVLDAGGHFAQHLVAAAVTDRIVDAFKVVDVDVHERDRVRLALGAGNFLEQAAVDVAAVVHAGERIGQPDVLEHLVADHVFQADGDNRRHVLDEIRAQAGREAGGIAAGQVERADDALVAQQRHQRHALQPGRRIGKRGRVQGCLVHAQQRFGRRRRGRAVRQVEAERGQLFHENQVGKIFEHDIELEHHGADVGALVHEGERDGIEFGNHGQHAEDGAHQFGKVTGADDVQVERLVARHDRVVAFGLLQQVRHARTQCLVLGVQLVRARGLLAITLRQVVSLGNAQAARSALKRQCDVDFLPNPHRPSRPGDQDGVHTKAQGALHFGLGAVGLQDVERIGTELAGGLVDRRHRAARTRLDRFEHGVAEPEGVHIVFLERFHAGDDDIGAKTVHRQRGAAGAAQFIVEVVQRGLADHQDRVAVGKQGGGGHAAGPFLTDGARRRAVEAHQAARHAQRLAEPGSSGIAAIMGAQAVVPDMHAARGPPGGGLGQRHLEHGHAGEAQRQRVRLQGGRDQRHARKIALGHVAAVGIDHHPFAVHEAADRMGMALGGSSAGRQAVGAAPHG</sequence>